<evidence type="ECO:0000256" key="4">
    <source>
        <dbReference type="ARBA" id="ARBA00022475"/>
    </source>
</evidence>
<evidence type="ECO:0000256" key="3">
    <source>
        <dbReference type="ARBA" id="ARBA00022448"/>
    </source>
</evidence>
<dbReference type="OrthoDB" id="9812221at2"/>
<feature type="transmembrane region" description="Helical" evidence="8">
    <location>
        <begin position="374"/>
        <end position="396"/>
    </location>
</feature>
<feature type="transmembrane region" description="Helical" evidence="8">
    <location>
        <begin position="241"/>
        <end position="261"/>
    </location>
</feature>
<evidence type="ECO:0000256" key="2">
    <source>
        <dbReference type="ARBA" id="ARBA00008537"/>
    </source>
</evidence>
<evidence type="ECO:0000256" key="1">
    <source>
        <dbReference type="ARBA" id="ARBA00004651"/>
    </source>
</evidence>
<feature type="transmembrane region" description="Helical" evidence="8">
    <location>
        <begin position="495"/>
        <end position="516"/>
    </location>
</feature>
<feature type="transmembrane region" description="Helical" evidence="8">
    <location>
        <begin position="90"/>
        <end position="109"/>
    </location>
</feature>
<feature type="transmembrane region" description="Helical" evidence="8">
    <location>
        <begin position="408"/>
        <end position="431"/>
    </location>
</feature>
<dbReference type="Gene3D" id="1.20.1250.20">
    <property type="entry name" value="MFS general substrate transporter like domains"/>
    <property type="match status" value="1"/>
</dbReference>
<keyword evidence="5 8" id="KW-0812">Transmembrane</keyword>
<dbReference type="PANTHER" id="PTHR42718:SF9">
    <property type="entry name" value="MAJOR FACILITATOR SUPERFAMILY MULTIDRUG TRANSPORTER MFSC"/>
    <property type="match status" value="1"/>
</dbReference>
<feature type="transmembrane region" description="Helical" evidence="8">
    <location>
        <begin position="345"/>
        <end position="368"/>
    </location>
</feature>
<gene>
    <name evidence="10" type="ORF">BN1221_00511c</name>
</gene>
<evidence type="ECO:0000313" key="11">
    <source>
        <dbReference type="Proteomes" id="UP000044377"/>
    </source>
</evidence>
<reference evidence="11" key="1">
    <citation type="submission" date="2015-01" db="EMBL/GenBank/DDBJ databases">
        <authorList>
            <person name="Paterson Steve"/>
        </authorList>
    </citation>
    <scope>NUCLEOTIDE SEQUENCE [LARGE SCALE GENOMIC DNA]</scope>
    <source>
        <strain evidence="11">OBR1</strain>
    </source>
</reference>
<dbReference type="PANTHER" id="PTHR42718">
    <property type="entry name" value="MAJOR FACILITATOR SUPERFAMILY MULTIDRUG TRANSPORTER MFSC"/>
    <property type="match status" value="1"/>
</dbReference>
<dbReference type="InterPro" id="IPR004638">
    <property type="entry name" value="EmrB-like"/>
</dbReference>
<dbReference type="GO" id="GO:0022857">
    <property type="term" value="F:transmembrane transporter activity"/>
    <property type="evidence" value="ECO:0007669"/>
    <property type="project" value="InterPro"/>
</dbReference>
<dbReference type="SUPFAM" id="SSF103473">
    <property type="entry name" value="MFS general substrate transporter"/>
    <property type="match status" value="1"/>
</dbReference>
<evidence type="ECO:0000256" key="7">
    <source>
        <dbReference type="ARBA" id="ARBA00023136"/>
    </source>
</evidence>
<feature type="transmembrane region" description="Helical" evidence="8">
    <location>
        <begin position="461"/>
        <end position="483"/>
    </location>
</feature>
<dbReference type="PROSITE" id="PS50850">
    <property type="entry name" value="MFS"/>
    <property type="match status" value="1"/>
</dbReference>
<accession>A0A0G4JQA8</accession>
<keyword evidence="11" id="KW-1185">Reference proteome</keyword>
<dbReference type="InterPro" id="IPR005829">
    <property type="entry name" value="Sugar_transporter_CS"/>
</dbReference>
<dbReference type="InterPro" id="IPR020846">
    <property type="entry name" value="MFS_dom"/>
</dbReference>
<dbReference type="STRING" id="1109412.BN1221_00511c"/>
<organism evidence="10 11">
    <name type="scientific">Brenneria goodwinii</name>
    <dbReference type="NCBI Taxonomy" id="1109412"/>
    <lineage>
        <taxon>Bacteria</taxon>
        <taxon>Pseudomonadati</taxon>
        <taxon>Pseudomonadota</taxon>
        <taxon>Gammaproteobacteria</taxon>
        <taxon>Enterobacterales</taxon>
        <taxon>Pectobacteriaceae</taxon>
        <taxon>Brenneria</taxon>
    </lineage>
</organism>
<dbReference type="CDD" id="cd17503">
    <property type="entry name" value="MFS_LmrB_MDR_like"/>
    <property type="match status" value="1"/>
</dbReference>
<dbReference type="RefSeq" id="WP_048635982.1">
    <property type="nucleotide sequence ID" value="NZ_CGIG01000001.1"/>
</dbReference>
<keyword evidence="4" id="KW-1003">Cell membrane</keyword>
<proteinExistence type="inferred from homology"/>
<sequence length="531" mass="58137">MSTVLTTTAESIVKTEVSGRQWCAIIGGLIGGFMAILDIQIANSSMKVIQGALSATMNDSSWLMTSYFTAEIVAIPLCGWLCQALGTGRYALWCIAGFLGASLLCSVAWNLSSMIVFRSLQGFSGGALIPISFRLIIEILPLEKRPLGMSLFSIIGTFAPAVGPALGGWLTDNFSWHAIFYINAIPAVLSWGAIHYALEYPAINWDIIRRGDFVGIFSVMLCLGTLEVILEKGGEEHWLESNMICVLAVISTISFIIFMYAQLTHPQPLINLRLFRDYNFSCAIVIFAMLGVAIYGTLFLVPYYLAVVHDYNASEIGTVVIWMGFPQLVILPFIPFLIQRYNPKYLIFIGFIGLAVSAFMDCAMDSNFAGPQMAWSMLIRALGQPFIMVPLSLLATRNVQQQDSASSAVLINIFRCLGGSCGTAILSTFFITRIYTHVDIIKTSLVSGSNAFTAYLSDIKALLIGAGLAADSMSVKSTAFALLAKKITRQSEIMAFNDLFLIMGGMMLATALLVMFSSRDFRLLEKKEEKL</sequence>
<comment type="subcellular location">
    <subcellularLocation>
        <location evidence="1">Cell membrane</location>
        <topology evidence="1">Multi-pass membrane protein</topology>
    </subcellularLocation>
</comment>
<evidence type="ECO:0000259" key="9">
    <source>
        <dbReference type="PROSITE" id="PS50850"/>
    </source>
</evidence>
<feature type="transmembrane region" description="Helical" evidence="8">
    <location>
        <begin position="176"/>
        <end position="198"/>
    </location>
</feature>
<dbReference type="Proteomes" id="UP000044377">
    <property type="component" value="Unassembled WGS sequence"/>
</dbReference>
<feature type="transmembrane region" description="Helical" evidence="8">
    <location>
        <begin position="115"/>
        <end position="137"/>
    </location>
</feature>
<feature type="transmembrane region" description="Helical" evidence="8">
    <location>
        <begin position="149"/>
        <end position="170"/>
    </location>
</feature>
<evidence type="ECO:0000313" key="10">
    <source>
        <dbReference type="EMBL" id="CPR14104.1"/>
    </source>
</evidence>
<feature type="transmembrane region" description="Helical" evidence="8">
    <location>
        <begin position="62"/>
        <end position="83"/>
    </location>
</feature>
<evidence type="ECO:0000256" key="5">
    <source>
        <dbReference type="ARBA" id="ARBA00022692"/>
    </source>
</evidence>
<keyword evidence="7 8" id="KW-0472">Membrane</keyword>
<keyword evidence="3" id="KW-0813">Transport</keyword>
<dbReference type="EMBL" id="CGIG01000001">
    <property type="protein sequence ID" value="CPR14104.1"/>
    <property type="molecule type" value="Genomic_DNA"/>
</dbReference>
<protein>
    <submittedName>
        <fullName evidence="10">Inner membrane component of tripartite multidrug resistance system</fullName>
    </submittedName>
</protein>
<dbReference type="Pfam" id="PF07690">
    <property type="entry name" value="MFS_1"/>
    <property type="match status" value="1"/>
</dbReference>
<feature type="transmembrane region" description="Helical" evidence="8">
    <location>
        <begin position="316"/>
        <end position="338"/>
    </location>
</feature>
<feature type="transmembrane region" description="Helical" evidence="8">
    <location>
        <begin position="282"/>
        <end position="304"/>
    </location>
</feature>
<name>A0A0G4JQA8_9GAMM</name>
<dbReference type="AlphaFoldDB" id="A0A0G4JQA8"/>
<feature type="domain" description="Major facilitator superfamily (MFS) profile" evidence="9">
    <location>
        <begin position="24"/>
        <end position="522"/>
    </location>
</feature>
<dbReference type="GO" id="GO:0005886">
    <property type="term" value="C:plasma membrane"/>
    <property type="evidence" value="ECO:0007669"/>
    <property type="project" value="UniProtKB-SubCell"/>
</dbReference>
<evidence type="ECO:0000256" key="8">
    <source>
        <dbReference type="SAM" id="Phobius"/>
    </source>
</evidence>
<dbReference type="PROSITE" id="PS00217">
    <property type="entry name" value="SUGAR_TRANSPORT_2"/>
    <property type="match status" value="1"/>
</dbReference>
<dbReference type="NCBIfam" id="TIGR00711">
    <property type="entry name" value="efflux_EmrB"/>
    <property type="match status" value="1"/>
</dbReference>
<feature type="transmembrane region" description="Helical" evidence="8">
    <location>
        <begin position="210"/>
        <end position="229"/>
    </location>
</feature>
<dbReference type="InterPro" id="IPR011701">
    <property type="entry name" value="MFS"/>
</dbReference>
<feature type="transmembrane region" description="Helical" evidence="8">
    <location>
        <begin position="22"/>
        <end position="42"/>
    </location>
</feature>
<dbReference type="InterPro" id="IPR036259">
    <property type="entry name" value="MFS_trans_sf"/>
</dbReference>
<comment type="similarity">
    <text evidence="2">Belongs to the major facilitator superfamily. EmrB family.</text>
</comment>
<evidence type="ECO:0000256" key="6">
    <source>
        <dbReference type="ARBA" id="ARBA00022989"/>
    </source>
</evidence>
<dbReference type="Gene3D" id="1.20.1720.10">
    <property type="entry name" value="Multidrug resistance protein D"/>
    <property type="match status" value="1"/>
</dbReference>
<keyword evidence="6 8" id="KW-1133">Transmembrane helix</keyword>